<dbReference type="InterPro" id="IPR027417">
    <property type="entry name" value="P-loop_NTPase"/>
</dbReference>
<protein>
    <submittedName>
        <fullName evidence="2">Error-prone repair protein ImuA</fullName>
    </submittedName>
</protein>
<dbReference type="InterPro" id="IPR017026">
    <property type="entry name" value="ImuA"/>
</dbReference>
<organism evidence="2 3">
    <name type="scientific">Pedobacter polaris</name>
    <dbReference type="NCBI Taxonomy" id="2571273"/>
    <lineage>
        <taxon>Bacteria</taxon>
        <taxon>Pseudomonadati</taxon>
        <taxon>Bacteroidota</taxon>
        <taxon>Sphingobacteriia</taxon>
        <taxon>Sphingobacteriales</taxon>
        <taxon>Sphingobacteriaceae</taxon>
        <taxon>Pedobacter</taxon>
    </lineage>
</organism>
<dbReference type="OrthoDB" id="836928at2"/>
<proteinExistence type="predicted"/>
<comment type="caution">
    <text evidence="2">The sequence shown here is derived from an EMBL/GenBank/DDBJ whole genome shotgun (WGS) entry which is preliminary data.</text>
</comment>
<sequence>MRKATMTGEKQEILARLRQQISAAQGFKPSPIATSDGFGLGEIEACFPNDVFPTGTIHEFLAEHPEDAAASEGFIAGLLAKLMRNGNSCLWISHNRKLFPPSLETYGVDPQQIIFLDLYYTKEILSVMEEALKCEGLACVLAELPDIDFAQSRRLQLATEKSHVTGILLRKEPKRSLSATACSARWQIKPQPTEILEGIPGVGNPRWEVNLLKVKNGEGGKFYIEWAEDKFAPFESQETNPQPQTTTLPERGLIA</sequence>
<name>A0A4U1CK83_9SPHI</name>
<dbReference type="RefSeq" id="WP_136841612.1">
    <property type="nucleotide sequence ID" value="NZ_SWBR01000003.1"/>
</dbReference>
<dbReference type="Gene3D" id="3.40.50.300">
    <property type="entry name" value="P-loop containing nucleotide triphosphate hydrolases"/>
    <property type="match status" value="1"/>
</dbReference>
<accession>A0A4U1CK83</accession>
<evidence type="ECO:0000256" key="1">
    <source>
        <dbReference type="SAM" id="MobiDB-lite"/>
    </source>
</evidence>
<reference evidence="2 3" key="1">
    <citation type="submission" date="2019-04" db="EMBL/GenBank/DDBJ databases">
        <title>Pedobacter sp. RP-3-22 sp. nov., isolated from Arctic soil.</title>
        <authorList>
            <person name="Dahal R.H."/>
            <person name="Kim D.-U."/>
        </authorList>
    </citation>
    <scope>NUCLEOTIDE SEQUENCE [LARGE SCALE GENOMIC DNA]</scope>
    <source>
        <strain evidence="2 3">RP-3-22</strain>
    </source>
</reference>
<gene>
    <name evidence="2" type="ORF">FA048_12820</name>
</gene>
<evidence type="ECO:0000313" key="2">
    <source>
        <dbReference type="EMBL" id="TKC08040.1"/>
    </source>
</evidence>
<dbReference type="PIRSF" id="PIRSF034285">
    <property type="entry name" value="UCP034285"/>
    <property type="match status" value="1"/>
</dbReference>
<dbReference type="SUPFAM" id="SSF52540">
    <property type="entry name" value="P-loop containing nucleoside triphosphate hydrolases"/>
    <property type="match status" value="1"/>
</dbReference>
<feature type="region of interest" description="Disordered" evidence="1">
    <location>
        <begin position="235"/>
        <end position="255"/>
    </location>
</feature>
<keyword evidence="3" id="KW-1185">Reference proteome</keyword>
<dbReference type="Proteomes" id="UP000309488">
    <property type="component" value="Unassembled WGS sequence"/>
</dbReference>
<evidence type="ECO:0000313" key="3">
    <source>
        <dbReference type="Proteomes" id="UP000309488"/>
    </source>
</evidence>
<dbReference type="EMBL" id="SWBR01000003">
    <property type="protein sequence ID" value="TKC08040.1"/>
    <property type="molecule type" value="Genomic_DNA"/>
</dbReference>
<feature type="compositionally biased region" description="Polar residues" evidence="1">
    <location>
        <begin position="236"/>
        <end position="248"/>
    </location>
</feature>
<dbReference type="AlphaFoldDB" id="A0A4U1CK83"/>